<evidence type="ECO:0000259" key="1">
    <source>
        <dbReference type="SMART" id="SM00382"/>
    </source>
</evidence>
<reference evidence="2 3" key="1">
    <citation type="submission" date="2020-01" db="EMBL/GenBank/DDBJ databases">
        <title>Herbidospora sp. NEAU-GS84 nov., a novel actinomycete isolated from soil.</title>
        <authorList>
            <person name="Han L."/>
        </authorList>
    </citation>
    <scope>NUCLEOTIDE SEQUENCE [LARGE SCALE GENOMIC DNA]</scope>
    <source>
        <strain evidence="2 3">NEAU-GS84</strain>
    </source>
</reference>
<gene>
    <name evidence="2" type="ORF">GT755_25985</name>
</gene>
<dbReference type="InterPro" id="IPR027417">
    <property type="entry name" value="P-loop_NTPase"/>
</dbReference>
<dbReference type="SUPFAM" id="SSF52540">
    <property type="entry name" value="P-loop containing nucleoside triphosphate hydrolases"/>
    <property type="match status" value="1"/>
</dbReference>
<evidence type="ECO:0000313" key="3">
    <source>
        <dbReference type="Proteomes" id="UP000479526"/>
    </source>
</evidence>
<organism evidence="2 3">
    <name type="scientific">Herbidospora solisilvae</name>
    <dbReference type="NCBI Taxonomy" id="2696284"/>
    <lineage>
        <taxon>Bacteria</taxon>
        <taxon>Bacillati</taxon>
        <taxon>Actinomycetota</taxon>
        <taxon>Actinomycetes</taxon>
        <taxon>Streptosporangiales</taxon>
        <taxon>Streptosporangiaceae</taxon>
        <taxon>Herbidospora</taxon>
    </lineage>
</organism>
<dbReference type="AlphaFoldDB" id="A0A7C9J6G6"/>
<keyword evidence="3" id="KW-1185">Reference proteome</keyword>
<dbReference type="CDD" id="cd00009">
    <property type="entry name" value="AAA"/>
    <property type="match status" value="1"/>
</dbReference>
<name>A0A7C9J6G6_9ACTN</name>
<feature type="domain" description="AAA+ ATPase" evidence="1">
    <location>
        <begin position="216"/>
        <end position="370"/>
    </location>
</feature>
<dbReference type="SMART" id="SM00382">
    <property type="entry name" value="AAA"/>
    <property type="match status" value="1"/>
</dbReference>
<dbReference type="Gene3D" id="3.40.50.300">
    <property type="entry name" value="P-loop containing nucleotide triphosphate hydrolases"/>
    <property type="match status" value="1"/>
</dbReference>
<protein>
    <submittedName>
        <fullName evidence="2">DUF2075 domain-containing protein</fullName>
    </submittedName>
</protein>
<proteinExistence type="predicted"/>
<dbReference type="Pfam" id="PF09848">
    <property type="entry name" value="SLFN-g3_helicase"/>
    <property type="match status" value="1"/>
</dbReference>
<dbReference type="InterPro" id="IPR018647">
    <property type="entry name" value="SLFN_3-like_DNA/RNA_helicase"/>
</dbReference>
<comment type="caution">
    <text evidence="2">The sequence shown here is derived from an EMBL/GenBank/DDBJ whole genome shotgun (WGS) entry which is preliminary data.</text>
</comment>
<dbReference type="Proteomes" id="UP000479526">
    <property type="component" value="Unassembled WGS sequence"/>
</dbReference>
<dbReference type="InterPro" id="IPR003593">
    <property type="entry name" value="AAA+_ATPase"/>
</dbReference>
<accession>A0A7C9J6G6</accession>
<dbReference type="EMBL" id="WXEW01000008">
    <property type="protein sequence ID" value="NAS25120.1"/>
    <property type="molecule type" value="Genomic_DNA"/>
</dbReference>
<sequence>MRATTGRGPSKSEVLSWRNSLPVLAEDLLQAGLGEVTLLAEYKLPLTSRRVDVVLAGVHPETRADSYVVVELKQWTQAELSELGGHLVLTGGREVLHPAEQARRYGEYLVDFLDVLSPESVATTAYLHDAMDLDVADLGDVFTMSRRGKFRSFLRSRLAPEPGDAAAERLLSSPVAPSRQLMAHAAKEIREREQFTLLDEQQVAFELVMRAVDTEEKRVVIVTGGPGSGKSVIALSLLGELFRQGRTALHATGSQSFTETMRRYPGKGSSRIKNLFVYFNSLTDAKPDALDVLVCDEAHRIRETSSYRYTPAAKRTGRPQLDELLSAARVPVFLLDERQVVRPGELGTVQAIEAFARSKGYAVSHVSLDEQFRCGGSRVYERWVLDLMGLSGRNPSPWTGDPDFEVRLAGSPGDLESILRGKPGTARMTAGYCWPWSNPNSDLTLVDDVVIGDWARPWNVKKDRAVGDAPPSMLWATEPAGFGQVGCVYTAQGFEYDWAGVILGPDLTVRDGALATVRNANRDPAFKSAKSVPDAEFDQLVRNVYKVLLTRGMRGTVLYAVDPAVRELLAELVP</sequence>
<evidence type="ECO:0000313" key="2">
    <source>
        <dbReference type="EMBL" id="NAS25120.1"/>
    </source>
</evidence>